<dbReference type="InterPro" id="IPR053255">
    <property type="entry name" value="EGF-like_domain"/>
</dbReference>
<feature type="region of interest" description="Disordered" evidence="1">
    <location>
        <begin position="482"/>
        <end position="506"/>
    </location>
</feature>
<keyword evidence="5" id="KW-1185">Reference proteome</keyword>
<evidence type="ECO:0000259" key="3">
    <source>
        <dbReference type="PROSITE" id="PS00022"/>
    </source>
</evidence>
<dbReference type="GeneID" id="105362388"/>
<dbReference type="SMART" id="SM00181">
    <property type="entry name" value="EGF"/>
    <property type="match status" value="18"/>
</dbReference>
<proteinExistence type="predicted"/>
<organism evidence="5 6">
    <name type="scientific">Ceratosolen solmsi marchali</name>
    <dbReference type="NCBI Taxonomy" id="326594"/>
    <lineage>
        <taxon>Eukaryota</taxon>
        <taxon>Metazoa</taxon>
        <taxon>Ecdysozoa</taxon>
        <taxon>Arthropoda</taxon>
        <taxon>Hexapoda</taxon>
        <taxon>Insecta</taxon>
        <taxon>Pterygota</taxon>
        <taxon>Neoptera</taxon>
        <taxon>Endopterygota</taxon>
        <taxon>Hymenoptera</taxon>
        <taxon>Apocrita</taxon>
        <taxon>Proctotrupomorpha</taxon>
        <taxon>Chalcidoidea</taxon>
        <taxon>Agaonidae</taxon>
        <taxon>Agaoninae</taxon>
        <taxon>Ceratosolen</taxon>
    </lineage>
</organism>
<feature type="compositionally biased region" description="Basic and acidic residues" evidence="1">
    <location>
        <begin position="351"/>
        <end position="369"/>
    </location>
</feature>
<dbReference type="InterPro" id="IPR000742">
    <property type="entry name" value="EGF"/>
</dbReference>
<reference evidence="6" key="1">
    <citation type="submission" date="2025-08" db="UniProtKB">
        <authorList>
            <consortium name="RefSeq"/>
        </authorList>
    </citation>
    <scope>IDENTIFICATION</scope>
</reference>
<feature type="domain" description="EGF-like" evidence="4">
    <location>
        <begin position="1033"/>
        <end position="1048"/>
    </location>
</feature>
<dbReference type="Gene3D" id="2.10.25.10">
    <property type="entry name" value="Laminin"/>
    <property type="match status" value="15"/>
</dbReference>
<protein>
    <submittedName>
        <fullName evidence="6">Multiple epidermal growth factor-like domains protein 10</fullName>
    </submittedName>
</protein>
<feature type="region of interest" description="Disordered" evidence="1">
    <location>
        <begin position="396"/>
        <end position="436"/>
    </location>
</feature>
<dbReference type="PROSITE" id="PS01186">
    <property type="entry name" value="EGF_2"/>
    <property type="match status" value="2"/>
</dbReference>
<dbReference type="InterPro" id="IPR009030">
    <property type="entry name" value="Growth_fac_rcpt_cys_sf"/>
</dbReference>
<evidence type="ECO:0000259" key="4">
    <source>
        <dbReference type="PROSITE" id="PS01186"/>
    </source>
</evidence>
<keyword evidence="2" id="KW-0812">Transmembrane</keyword>
<feature type="compositionally biased region" description="Polar residues" evidence="1">
    <location>
        <begin position="405"/>
        <end position="420"/>
    </location>
</feature>
<evidence type="ECO:0000256" key="1">
    <source>
        <dbReference type="SAM" id="MobiDB-lite"/>
    </source>
</evidence>
<sequence length="1246" mass="139577">MTENKLLSLFRWLILAGFILNSAAYSIYPSFPGRENGTCYRRVPYDDALKAAIAKGLVNILPGSEIASVKTSNSGWLTIIDCCDGFKKNNETLECEVHCDGGCAAGNCTGPNICTCEDGWRLEAGECKPICRNGCEENAYCFAPEVCSCEFGYQDVNGLCRPVCLHDCLNGDCLAPRLCRCHPGYYLNETKMCEPLCEGGCPHGYCQRPGICACDHGFIHPSDSRENCVAYCPDTCKNGICHSPGVCTCNEGYTRDSNDSCVPQCENGCTNGECVAPEQCRCNSGYIMNHQSKECVEYVNRVLHQNFTSYNKSNNRQNVHGQYGQREGYRPTESYTVPDRVIGLNDSRVTERPETVDRHEMSSIDRTYESQRTNTQQHIPVRTIYDSDRSGQLYNSRNQEHESQGIYTSQRRVPAETTHQVQERPNQEHNAQRPDTSIRYTYSPYRNQASNQLSNVHETRGSYRSYENSYAQEHERILTVNSHSSRERNISAERDRHWNSDSSETHRPQTNVIIEEVSMIPEAHIIITPHSVPRDNARPSSRPTYLLFPKPSEREGISVETARQNIAEATAAIKHPSISDNIYQPCNNNRENPELQWYDKTIIPQDRQHYVDPIDISASIKHHPACKIPCINGACVGINQCRCKFGYRTDPRNPNGNVCVPVCTGGCLNGVCTAPNLCICNAGFVKENGQAESQRCVATDYINMKFCVSIATFLILLTKLEGKSDHYEYAVSRNCTETYSTVTQVYLPYTEVYETRTWYGTKKWKTRLNYKYENRTNYHERAVCCSGYEEDAEMEDQCLPICANCGPREVCSKPETCQCSYGYVMDNVLKQCMPVCEYECLNGYCASPNSCLCNEGFSHDWNSETTCVPFCNNCSNVEHCAEPHVCQCNNGYTRFPIERSDLDEGAECKAVCDIECINADCVEPNICKCHEGYEKLNNDDFNCEPTCTYYCVNGECTNPNVCTCLSGYKLKANSSHICEPVCTKNCINAECIMPEICSCNDGYVTLGDENSNTCEPYCSAPCVHGRCSDPENCTCDPGYEFKIDKNLCEPTCTEACIMGNCTSPDTCTCVDNYRLKKGSKFECEPICKDECTHGHCVAPNECLCDDGYAKKNITDNNSKCVINCECDNGHCSDVESHCQSCLEGYSLFSTNYSTTCRPHCEGDCINGRCIEPELCICDESYILSNDTQGNTICIPLCSKECLHGACLREKGICDCLEGWSGVYCDEPLLCLIDIVKSDPVYAQLNE</sequence>
<feature type="compositionally biased region" description="Basic and acidic residues" evidence="1">
    <location>
        <begin position="484"/>
        <end position="506"/>
    </location>
</feature>
<dbReference type="PANTHER" id="PTHR24047:SF29">
    <property type="entry name" value="EATER-RELATED"/>
    <property type="match status" value="1"/>
</dbReference>
<evidence type="ECO:0000313" key="5">
    <source>
        <dbReference type="Proteomes" id="UP000695007"/>
    </source>
</evidence>
<feature type="compositionally biased region" description="Basic and acidic residues" evidence="1">
    <location>
        <begin position="421"/>
        <end position="432"/>
    </location>
</feature>
<evidence type="ECO:0000313" key="6">
    <source>
        <dbReference type="RefSeq" id="XP_011498130.1"/>
    </source>
</evidence>
<gene>
    <name evidence="6" type="primary">LOC105362388</name>
</gene>
<dbReference type="AlphaFoldDB" id="A0AAJ6YHH5"/>
<dbReference type="PANTHER" id="PTHR24047">
    <property type="entry name" value="FI01909P-RELATED"/>
    <property type="match status" value="1"/>
</dbReference>
<keyword evidence="2" id="KW-1133">Transmembrane helix</keyword>
<accession>A0AAJ6YHH5</accession>
<feature type="domain" description="EGF-like" evidence="3 4">
    <location>
        <begin position="1213"/>
        <end position="1224"/>
    </location>
</feature>
<dbReference type="SUPFAM" id="SSF57184">
    <property type="entry name" value="Growth factor receptor domain"/>
    <property type="match status" value="1"/>
</dbReference>
<feature type="compositionally biased region" description="Polar residues" evidence="1">
    <location>
        <begin position="311"/>
        <end position="320"/>
    </location>
</feature>
<evidence type="ECO:0000256" key="2">
    <source>
        <dbReference type="SAM" id="Phobius"/>
    </source>
</evidence>
<feature type="transmembrane region" description="Helical" evidence="2">
    <location>
        <begin position="12"/>
        <end position="31"/>
    </location>
</feature>
<feature type="region of interest" description="Disordered" evidence="1">
    <location>
        <begin position="351"/>
        <end position="375"/>
    </location>
</feature>
<dbReference type="PROSITE" id="PS00022">
    <property type="entry name" value="EGF_1"/>
    <property type="match status" value="1"/>
</dbReference>
<feature type="region of interest" description="Disordered" evidence="1">
    <location>
        <begin position="311"/>
        <end position="331"/>
    </location>
</feature>
<dbReference type="RefSeq" id="XP_011498130.1">
    <property type="nucleotide sequence ID" value="XM_011499828.1"/>
</dbReference>
<dbReference type="KEGG" id="csol:105362388"/>
<name>A0AAJ6YHH5_9HYME</name>
<dbReference type="Proteomes" id="UP000695007">
    <property type="component" value="Unplaced"/>
</dbReference>
<keyword evidence="2" id="KW-0472">Membrane</keyword>